<organism evidence="2 3">
    <name type="scientific">Candidatus Daviesbacteria bacterium GW2011_GWA2_42_7</name>
    <dbReference type="NCBI Taxonomy" id="1618425"/>
    <lineage>
        <taxon>Bacteria</taxon>
        <taxon>Candidatus Daviesiibacteriota</taxon>
    </lineage>
</organism>
<dbReference type="EMBL" id="LCEJ01000037">
    <property type="protein sequence ID" value="KKS70057.1"/>
    <property type="molecule type" value="Genomic_DNA"/>
</dbReference>
<feature type="domain" description="HicB-like antitoxin of toxin-antitoxin system" evidence="1">
    <location>
        <begin position="10"/>
        <end position="90"/>
    </location>
</feature>
<sequence length="92" mass="10369">MKKAVKDLQFKVLIEQDENGVFVASVPAIPGCHTQGNTYEEAVKGIEEVIQLCLEVAKKDKKYKEKIDFSEVENKSRFLGVVNMPIHISFSL</sequence>
<dbReference type="PANTHER" id="PTHR34504">
    <property type="entry name" value="ANTITOXIN HICB"/>
    <property type="match status" value="1"/>
</dbReference>
<evidence type="ECO:0000313" key="3">
    <source>
        <dbReference type="Proteomes" id="UP000034785"/>
    </source>
</evidence>
<dbReference type="SUPFAM" id="SSF143100">
    <property type="entry name" value="TTHA1013/TTHA0281-like"/>
    <property type="match status" value="1"/>
</dbReference>
<dbReference type="Proteomes" id="UP000034785">
    <property type="component" value="Unassembled WGS sequence"/>
</dbReference>
<evidence type="ECO:0000259" key="1">
    <source>
        <dbReference type="Pfam" id="PF15919"/>
    </source>
</evidence>
<dbReference type="Pfam" id="PF15919">
    <property type="entry name" value="HicB_lk_antitox"/>
    <property type="match status" value="1"/>
</dbReference>
<dbReference type="InterPro" id="IPR051404">
    <property type="entry name" value="TA_system_antitoxin"/>
</dbReference>
<comment type="caution">
    <text evidence="2">The sequence shown here is derived from an EMBL/GenBank/DDBJ whole genome shotgun (WGS) entry which is preliminary data.</text>
</comment>
<name>A0A0G1B9T4_9BACT</name>
<proteinExistence type="predicted"/>
<evidence type="ECO:0000313" key="2">
    <source>
        <dbReference type="EMBL" id="KKS70057.1"/>
    </source>
</evidence>
<dbReference type="PANTHER" id="PTHR34504:SF2">
    <property type="entry name" value="UPF0150 PROTEIN SSL0259"/>
    <property type="match status" value="1"/>
</dbReference>
<gene>
    <name evidence="2" type="ORF">UV41_C0037G0003</name>
</gene>
<accession>A0A0G1B9T4</accession>
<dbReference type="Gene3D" id="3.30.160.250">
    <property type="match status" value="1"/>
</dbReference>
<dbReference type="InterPro" id="IPR035069">
    <property type="entry name" value="TTHA1013/TTHA0281-like"/>
</dbReference>
<dbReference type="AlphaFoldDB" id="A0A0G1B9T4"/>
<reference evidence="2 3" key="1">
    <citation type="journal article" date="2015" name="Nature">
        <title>rRNA introns, odd ribosomes, and small enigmatic genomes across a large radiation of phyla.</title>
        <authorList>
            <person name="Brown C.T."/>
            <person name="Hug L.A."/>
            <person name="Thomas B.C."/>
            <person name="Sharon I."/>
            <person name="Castelle C.J."/>
            <person name="Singh A."/>
            <person name="Wilkins M.J."/>
            <person name="Williams K.H."/>
            <person name="Banfield J.F."/>
        </authorList>
    </citation>
    <scope>NUCLEOTIDE SEQUENCE [LARGE SCALE GENOMIC DNA]</scope>
</reference>
<protein>
    <recommendedName>
        <fullName evidence="1">HicB-like antitoxin of toxin-antitoxin system domain-containing protein</fullName>
    </recommendedName>
</protein>
<dbReference type="InterPro" id="IPR031807">
    <property type="entry name" value="HicB-like"/>
</dbReference>